<dbReference type="Proteomes" id="UP000003163">
    <property type="component" value="Unassembled WGS sequence"/>
</dbReference>
<dbReference type="InParanoid" id="J8ZNT1"/>
<dbReference type="FunCoup" id="J8ZNT1">
    <property type="interactions" value="262"/>
</dbReference>
<evidence type="ECO:0000313" key="2">
    <source>
        <dbReference type="Proteomes" id="UP000003163"/>
    </source>
</evidence>
<dbReference type="EMBL" id="AFBI03000005">
    <property type="protein sequence ID" value="EJW01348.1"/>
    <property type="molecule type" value="Genomic_DNA"/>
</dbReference>
<evidence type="ECO:0008006" key="3">
    <source>
        <dbReference type="Google" id="ProtNLM"/>
    </source>
</evidence>
<dbReference type="AlphaFoldDB" id="J8ZNT1"/>
<organism evidence="1 2">
    <name type="scientific">Edhazardia aedis (strain USNM 41457)</name>
    <name type="common">Microsporidian parasite</name>
    <dbReference type="NCBI Taxonomy" id="1003232"/>
    <lineage>
        <taxon>Eukaryota</taxon>
        <taxon>Fungi</taxon>
        <taxon>Fungi incertae sedis</taxon>
        <taxon>Microsporidia</taxon>
        <taxon>Edhazardia</taxon>
    </lineage>
</organism>
<dbReference type="VEuPathDB" id="MicrosporidiaDB:EDEG_00473"/>
<dbReference type="GO" id="GO:0032040">
    <property type="term" value="C:small-subunit processome"/>
    <property type="evidence" value="ECO:0007669"/>
    <property type="project" value="TreeGrafter"/>
</dbReference>
<dbReference type="InterPro" id="IPR036322">
    <property type="entry name" value="WD40_repeat_dom_sf"/>
</dbReference>
<dbReference type="InterPro" id="IPR040382">
    <property type="entry name" value="NOL10/Enp2"/>
</dbReference>
<sequence>MKLKEREVNILQYLDYPTHINDIKLTQEVLISTGAYKPALKIHLLDELSLKNERCMENEAVKIEPLTKDGLKLVLLRSDRYIDVHAKYGYHTSFRLPCYGREMQFNPIDAELMVNGNKGLFRFNFDEGRFVTELVKYNVDTFKWSPVHGLTALANEKNVYFCDYRAQKEIAMLDSQSDIVGIDFTPNGINFAFVSETGDAFYYDLRKKEPIKNYSIKPTVKSLKFNNTFLCMADDEKLCIFDTEFGHKNEEKYLQIIIENIKTFEFDCGLFFIITDDGCEVKTYFCKDIGGAPTWCKFLEAEENFGDLSSKKIDENIKSTSK</sequence>
<reference evidence="2" key="2">
    <citation type="submission" date="2015-07" db="EMBL/GenBank/DDBJ databases">
        <title>Contrasting host-pathogen interactions and genome evolution in two generalist and specialist microsporidian pathogens of mosquitoes.</title>
        <authorList>
            <consortium name="The Broad Institute Genomics Platform"/>
            <consortium name="The Broad Institute Genome Sequencing Center for Infectious Disease"/>
            <person name="Cuomo C.A."/>
            <person name="Sanscrainte N.D."/>
            <person name="Goldberg J.M."/>
            <person name="Heiman D."/>
            <person name="Young S."/>
            <person name="Zeng Q."/>
            <person name="Becnel J.J."/>
            <person name="Birren B.W."/>
        </authorList>
    </citation>
    <scope>NUCLEOTIDE SEQUENCE [LARGE SCALE GENOMIC DNA]</scope>
    <source>
        <strain evidence="2">USNM 41457</strain>
    </source>
</reference>
<dbReference type="InterPro" id="IPR015943">
    <property type="entry name" value="WD40/YVTN_repeat-like_dom_sf"/>
</dbReference>
<dbReference type="STRING" id="1003232.J8ZNT1"/>
<gene>
    <name evidence="1" type="ORF">EDEG_00473</name>
</gene>
<dbReference type="PANTHER" id="PTHR14927">
    <property type="entry name" value="NUCLEOLAR PROTEIN 10"/>
    <property type="match status" value="1"/>
</dbReference>
<protein>
    <recommendedName>
        <fullName evidence="3">DUF2415 domain-containing protein</fullName>
    </recommendedName>
</protein>
<comment type="caution">
    <text evidence="1">The sequence shown here is derived from an EMBL/GenBank/DDBJ whole genome shotgun (WGS) entry which is preliminary data.</text>
</comment>
<dbReference type="GO" id="GO:0000462">
    <property type="term" value="P:maturation of SSU-rRNA from tricistronic rRNA transcript (SSU-rRNA, 5.8S rRNA, LSU-rRNA)"/>
    <property type="evidence" value="ECO:0007669"/>
    <property type="project" value="TreeGrafter"/>
</dbReference>
<accession>J8ZNT1</accession>
<dbReference type="OrthoDB" id="273340at2759"/>
<dbReference type="GO" id="GO:0030686">
    <property type="term" value="C:90S preribosome"/>
    <property type="evidence" value="ECO:0007669"/>
    <property type="project" value="TreeGrafter"/>
</dbReference>
<name>J8ZNT1_EDHAE</name>
<dbReference type="PANTHER" id="PTHR14927:SF0">
    <property type="entry name" value="NUCLEOLAR PROTEIN 10"/>
    <property type="match status" value="1"/>
</dbReference>
<dbReference type="HOGENOM" id="CLU_009923_1_0_1"/>
<dbReference type="OMA" id="YKLRIPH"/>
<dbReference type="Gene3D" id="2.130.10.10">
    <property type="entry name" value="YVTN repeat-like/Quinoprotein amine dehydrogenase"/>
    <property type="match status" value="1"/>
</dbReference>
<proteinExistence type="predicted"/>
<keyword evidence="2" id="KW-1185">Reference proteome</keyword>
<dbReference type="SUPFAM" id="SSF50978">
    <property type="entry name" value="WD40 repeat-like"/>
    <property type="match status" value="1"/>
</dbReference>
<evidence type="ECO:0000313" key="1">
    <source>
        <dbReference type="EMBL" id="EJW01348.1"/>
    </source>
</evidence>
<reference evidence="1 2" key="1">
    <citation type="submission" date="2011-08" db="EMBL/GenBank/DDBJ databases">
        <authorList>
            <person name="Liu Z.J."/>
            <person name="Shi F.L."/>
            <person name="Lu J.Q."/>
            <person name="Li M."/>
            <person name="Wang Z.L."/>
        </authorList>
    </citation>
    <scope>NUCLEOTIDE SEQUENCE [LARGE SCALE GENOMIC DNA]</scope>
    <source>
        <strain evidence="1 2">USNM 41457</strain>
    </source>
</reference>